<protein>
    <submittedName>
        <fullName evidence="1">Uncharacterized protein</fullName>
    </submittedName>
</protein>
<keyword evidence="2" id="KW-1185">Reference proteome</keyword>
<dbReference type="AlphaFoldDB" id="A0A067KIX0"/>
<gene>
    <name evidence="1" type="ORF">JCGZ_08721</name>
</gene>
<reference evidence="1 2" key="1">
    <citation type="journal article" date="2014" name="PLoS ONE">
        <title>Global Analysis of Gene Expression Profiles in Physic Nut (Jatropha curcas L.) Seedlings Exposed to Salt Stress.</title>
        <authorList>
            <person name="Zhang L."/>
            <person name="Zhang C."/>
            <person name="Wu P."/>
            <person name="Chen Y."/>
            <person name="Li M."/>
            <person name="Jiang H."/>
            <person name="Wu G."/>
        </authorList>
    </citation>
    <scope>NUCLEOTIDE SEQUENCE [LARGE SCALE GENOMIC DNA]</scope>
    <source>
        <strain evidence="2">cv. GZQX0401</strain>
        <tissue evidence="1">Young leaves</tissue>
    </source>
</reference>
<sequence>MLCRLHFNNVNGFKEWLKQKTMELKSPKNNNIIYKGAIKDELKRTAFVSEGAINDELENSIGLHLQKVFSISTQTKVGAGLDMVIRNSNGKVMAAGVRKVLLMVTLQEAKNLHLIKIPVACSLFYKKNCLLSIQRATPTETSFEPDMHEVLAAITVFLKLLPKATRCISHPTYF</sequence>
<proteinExistence type="predicted"/>
<accession>A0A067KIX0</accession>
<organism evidence="1 2">
    <name type="scientific">Jatropha curcas</name>
    <name type="common">Barbados nut</name>
    <dbReference type="NCBI Taxonomy" id="180498"/>
    <lineage>
        <taxon>Eukaryota</taxon>
        <taxon>Viridiplantae</taxon>
        <taxon>Streptophyta</taxon>
        <taxon>Embryophyta</taxon>
        <taxon>Tracheophyta</taxon>
        <taxon>Spermatophyta</taxon>
        <taxon>Magnoliopsida</taxon>
        <taxon>eudicotyledons</taxon>
        <taxon>Gunneridae</taxon>
        <taxon>Pentapetalae</taxon>
        <taxon>rosids</taxon>
        <taxon>fabids</taxon>
        <taxon>Malpighiales</taxon>
        <taxon>Euphorbiaceae</taxon>
        <taxon>Crotonoideae</taxon>
        <taxon>Jatropheae</taxon>
        <taxon>Jatropha</taxon>
    </lineage>
</organism>
<evidence type="ECO:0000313" key="1">
    <source>
        <dbReference type="EMBL" id="KDP36077.1"/>
    </source>
</evidence>
<evidence type="ECO:0000313" key="2">
    <source>
        <dbReference type="Proteomes" id="UP000027138"/>
    </source>
</evidence>
<dbReference type="EMBL" id="KK914453">
    <property type="protein sequence ID" value="KDP36077.1"/>
    <property type="molecule type" value="Genomic_DNA"/>
</dbReference>
<name>A0A067KIX0_JATCU</name>
<dbReference type="Proteomes" id="UP000027138">
    <property type="component" value="Unassembled WGS sequence"/>
</dbReference>